<name>A0ACB6Z0P4_THEGA</name>
<gene>
    <name evidence="1" type="ORF">BDM02DRAFT_3191922</name>
</gene>
<keyword evidence="2" id="KW-1185">Reference proteome</keyword>
<protein>
    <submittedName>
        <fullName evidence="1">Uncharacterized protein</fullName>
    </submittedName>
</protein>
<comment type="caution">
    <text evidence="1">The sequence shown here is derived from an EMBL/GenBank/DDBJ whole genome shotgun (WGS) entry which is preliminary data.</text>
</comment>
<reference evidence="1" key="2">
    <citation type="journal article" date="2020" name="Nat. Commun.">
        <title>Large-scale genome sequencing of mycorrhizal fungi provides insights into the early evolution of symbiotic traits.</title>
        <authorList>
            <person name="Miyauchi S."/>
            <person name="Kiss E."/>
            <person name="Kuo A."/>
            <person name="Drula E."/>
            <person name="Kohler A."/>
            <person name="Sanchez-Garcia M."/>
            <person name="Morin E."/>
            <person name="Andreopoulos B."/>
            <person name="Barry K.W."/>
            <person name="Bonito G."/>
            <person name="Buee M."/>
            <person name="Carver A."/>
            <person name="Chen C."/>
            <person name="Cichocki N."/>
            <person name="Clum A."/>
            <person name="Culley D."/>
            <person name="Crous P.W."/>
            <person name="Fauchery L."/>
            <person name="Girlanda M."/>
            <person name="Hayes R.D."/>
            <person name="Keri Z."/>
            <person name="LaButti K."/>
            <person name="Lipzen A."/>
            <person name="Lombard V."/>
            <person name="Magnuson J."/>
            <person name="Maillard F."/>
            <person name="Murat C."/>
            <person name="Nolan M."/>
            <person name="Ohm R.A."/>
            <person name="Pangilinan J."/>
            <person name="Pereira M.F."/>
            <person name="Perotto S."/>
            <person name="Peter M."/>
            <person name="Pfister S."/>
            <person name="Riley R."/>
            <person name="Sitrit Y."/>
            <person name="Stielow J.B."/>
            <person name="Szollosi G."/>
            <person name="Zifcakova L."/>
            <person name="Stursova M."/>
            <person name="Spatafora J.W."/>
            <person name="Tedersoo L."/>
            <person name="Vaario L.M."/>
            <person name="Yamada A."/>
            <person name="Yan M."/>
            <person name="Wang P."/>
            <person name="Xu J."/>
            <person name="Bruns T."/>
            <person name="Baldrian P."/>
            <person name="Vilgalys R."/>
            <person name="Dunand C."/>
            <person name="Henrissat B."/>
            <person name="Grigoriev I.V."/>
            <person name="Hibbett D."/>
            <person name="Nagy L.G."/>
            <person name="Martin F.M."/>
        </authorList>
    </citation>
    <scope>NUCLEOTIDE SEQUENCE</scope>
    <source>
        <strain evidence="1">P2</strain>
    </source>
</reference>
<sequence>MTLENNCTFISPCNQQVSCIDMRAHSKDGQMTNNAYGFAYPTMALLIDAMISQEDNKFPHCQFASGCSFDNIIWQQAIGALKNLDHTH</sequence>
<organism evidence="1 2">
    <name type="scientific">Thelephora ganbajun</name>
    <name type="common">Ganba fungus</name>
    <dbReference type="NCBI Taxonomy" id="370292"/>
    <lineage>
        <taxon>Eukaryota</taxon>
        <taxon>Fungi</taxon>
        <taxon>Dikarya</taxon>
        <taxon>Basidiomycota</taxon>
        <taxon>Agaricomycotina</taxon>
        <taxon>Agaricomycetes</taxon>
        <taxon>Thelephorales</taxon>
        <taxon>Thelephoraceae</taxon>
        <taxon>Thelephora</taxon>
    </lineage>
</organism>
<proteinExistence type="predicted"/>
<accession>A0ACB6Z0P4</accession>
<evidence type="ECO:0000313" key="1">
    <source>
        <dbReference type="EMBL" id="KAF9643284.1"/>
    </source>
</evidence>
<evidence type="ECO:0000313" key="2">
    <source>
        <dbReference type="Proteomes" id="UP000886501"/>
    </source>
</evidence>
<dbReference type="EMBL" id="MU118252">
    <property type="protein sequence ID" value="KAF9643284.1"/>
    <property type="molecule type" value="Genomic_DNA"/>
</dbReference>
<reference evidence="1" key="1">
    <citation type="submission" date="2019-10" db="EMBL/GenBank/DDBJ databases">
        <authorList>
            <consortium name="DOE Joint Genome Institute"/>
            <person name="Kuo A."/>
            <person name="Miyauchi S."/>
            <person name="Kiss E."/>
            <person name="Drula E."/>
            <person name="Kohler A."/>
            <person name="Sanchez-Garcia M."/>
            <person name="Andreopoulos B."/>
            <person name="Barry K.W."/>
            <person name="Bonito G."/>
            <person name="Buee M."/>
            <person name="Carver A."/>
            <person name="Chen C."/>
            <person name="Cichocki N."/>
            <person name="Clum A."/>
            <person name="Culley D."/>
            <person name="Crous P.W."/>
            <person name="Fauchery L."/>
            <person name="Girlanda M."/>
            <person name="Hayes R."/>
            <person name="Keri Z."/>
            <person name="Labutti K."/>
            <person name="Lipzen A."/>
            <person name="Lombard V."/>
            <person name="Magnuson J."/>
            <person name="Maillard F."/>
            <person name="Morin E."/>
            <person name="Murat C."/>
            <person name="Nolan M."/>
            <person name="Ohm R."/>
            <person name="Pangilinan J."/>
            <person name="Pereira M."/>
            <person name="Perotto S."/>
            <person name="Peter M."/>
            <person name="Riley R."/>
            <person name="Sitrit Y."/>
            <person name="Stielow B."/>
            <person name="Szollosi G."/>
            <person name="Zifcakova L."/>
            <person name="Stursova M."/>
            <person name="Spatafora J.W."/>
            <person name="Tedersoo L."/>
            <person name="Vaario L.-M."/>
            <person name="Yamada A."/>
            <person name="Yan M."/>
            <person name="Wang P."/>
            <person name="Xu J."/>
            <person name="Bruns T."/>
            <person name="Baldrian P."/>
            <person name="Vilgalys R."/>
            <person name="Henrissat B."/>
            <person name="Grigoriev I.V."/>
            <person name="Hibbett D."/>
            <person name="Nagy L.G."/>
            <person name="Martin F.M."/>
        </authorList>
    </citation>
    <scope>NUCLEOTIDE SEQUENCE</scope>
    <source>
        <strain evidence="1">P2</strain>
    </source>
</reference>
<dbReference type="Proteomes" id="UP000886501">
    <property type="component" value="Unassembled WGS sequence"/>
</dbReference>